<dbReference type="GO" id="GO:0009055">
    <property type="term" value="F:electron transfer activity"/>
    <property type="evidence" value="ECO:0007669"/>
    <property type="project" value="InterPro"/>
</dbReference>
<keyword evidence="8" id="KW-1185">Reference proteome</keyword>
<comment type="caution">
    <text evidence="7">The sequence shown here is derived from an EMBL/GenBank/DDBJ whole genome shotgun (WGS) entry which is preliminary data.</text>
</comment>
<dbReference type="EMBL" id="NPEX01000398">
    <property type="protein sequence ID" value="RAI37958.1"/>
    <property type="molecule type" value="Genomic_DNA"/>
</dbReference>
<gene>
    <name evidence="7" type="ORF">CH341_28730</name>
</gene>
<dbReference type="InterPro" id="IPR036909">
    <property type="entry name" value="Cyt_c-like_dom_sf"/>
</dbReference>
<evidence type="ECO:0000313" key="7">
    <source>
        <dbReference type="EMBL" id="RAI37958.1"/>
    </source>
</evidence>
<sequence length="317" mass="34102">MRRGQDGAARHRRRKRVWIAIVGSGVLALAGLGAVGWIATAPRRALPPDTDLAAGDAERGALIFAAGDCASCHASPGQSDRHRLGGGLALPSPYGTFRVPNISPHPQDGIGGWRTVDLANALLAGVSPDGRHYYPVFPYTSYARMRLDDVRDLIAYLRTLPPVEGRAPPHEIALPFKLRRVLGIWKLLFLDRTPITPDPTRSAAWNRGHYLAEAVAHCAECHSSRNLFGAIKAKTRYAGGTDPEGVGYVPNITPARIGGWSAADIAEVLRSGRTPNHGRVGSSMTDVVTNTATLPQEDRDAIAEFITSLPPRETPQP</sequence>
<reference evidence="7 8" key="1">
    <citation type="submission" date="2017-07" db="EMBL/GenBank/DDBJ databases">
        <title>Draft Genome Sequences of Select Purple Nonsulfur Bacteria.</title>
        <authorList>
            <person name="Lasarre B."/>
            <person name="Mckinlay J.B."/>
        </authorList>
    </citation>
    <scope>NUCLEOTIDE SEQUENCE [LARGE SCALE GENOMIC DNA]</scope>
    <source>
        <strain evidence="7 8">DSM 5909</strain>
    </source>
</reference>
<dbReference type="PANTHER" id="PTHR35008:SF8">
    <property type="entry name" value="ALCOHOL DEHYDROGENASE CYTOCHROME C SUBUNIT"/>
    <property type="match status" value="1"/>
</dbReference>
<dbReference type="SUPFAM" id="SSF46626">
    <property type="entry name" value="Cytochrome c"/>
    <property type="match status" value="2"/>
</dbReference>
<feature type="domain" description="Cytochrome c" evidence="6">
    <location>
        <begin position="55"/>
        <end position="161"/>
    </location>
</feature>
<dbReference type="PANTHER" id="PTHR35008">
    <property type="entry name" value="BLL4482 PROTEIN-RELATED"/>
    <property type="match status" value="1"/>
</dbReference>
<dbReference type="GO" id="GO:0046872">
    <property type="term" value="F:metal ion binding"/>
    <property type="evidence" value="ECO:0007669"/>
    <property type="project" value="UniProtKB-KW"/>
</dbReference>
<keyword evidence="5" id="KW-0472">Membrane</keyword>
<feature type="transmembrane region" description="Helical" evidence="5">
    <location>
        <begin position="17"/>
        <end position="39"/>
    </location>
</feature>
<proteinExistence type="predicted"/>
<dbReference type="InterPro" id="IPR051459">
    <property type="entry name" value="Cytochrome_c-type_DH"/>
</dbReference>
<dbReference type="Gene3D" id="1.10.760.10">
    <property type="entry name" value="Cytochrome c-like domain"/>
    <property type="match status" value="2"/>
</dbReference>
<keyword evidence="1 4" id="KW-0349">Heme</keyword>
<dbReference type="OrthoDB" id="9811281at2"/>
<organism evidence="7 8">
    <name type="scientific">Rhodoplanes roseus</name>
    <dbReference type="NCBI Taxonomy" id="29409"/>
    <lineage>
        <taxon>Bacteria</taxon>
        <taxon>Pseudomonadati</taxon>
        <taxon>Pseudomonadota</taxon>
        <taxon>Alphaproteobacteria</taxon>
        <taxon>Hyphomicrobiales</taxon>
        <taxon>Nitrobacteraceae</taxon>
        <taxon>Rhodoplanes</taxon>
    </lineage>
</organism>
<dbReference type="AlphaFoldDB" id="A0A327KRI4"/>
<keyword evidence="5" id="KW-0812">Transmembrane</keyword>
<protein>
    <submittedName>
        <fullName evidence="7">Alkylated DNA repair protein</fullName>
    </submittedName>
</protein>
<dbReference type="PROSITE" id="PS51007">
    <property type="entry name" value="CYTC"/>
    <property type="match status" value="2"/>
</dbReference>
<evidence type="ECO:0000313" key="8">
    <source>
        <dbReference type="Proteomes" id="UP000249130"/>
    </source>
</evidence>
<accession>A0A327KRI4</accession>
<dbReference type="InterPro" id="IPR009056">
    <property type="entry name" value="Cyt_c-like_dom"/>
</dbReference>
<dbReference type="GO" id="GO:0020037">
    <property type="term" value="F:heme binding"/>
    <property type="evidence" value="ECO:0007669"/>
    <property type="project" value="InterPro"/>
</dbReference>
<evidence type="ECO:0000259" key="6">
    <source>
        <dbReference type="PROSITE" id="PS51007"/>
    </source>
</evidence>
<keyword evidence="2 4" id="KW-0479">Metal-binding</keyword>
<name>A0A327KRI4_9BRAD</name>
<dbReference type="Proteomes" id="UP000249130">
    <property type="component" value="Unassembled WGS sequence"/>
</dbReference>
<keyword evidence="5" id="KW-1133">Transmembrane helix</keyword>
<dbReference type="Pfam" id="PF00034">
    <property type="entry name" value="Cytochrom_C"/>
    <property type="match status" value="1"/>
</dbReference>
<feature type="domain" description="Cytochrome c" evidence="6">
    <location>
        <begin position="203"/>
        <end position="310"/>
    </location>
</feature>
<evidence type="ECO:0000256" key="1">
    <source>
        <dbReference type="ARBA" id="ARBA00022617"/>
    </source>
</evidence>
<keyword evidence="3 4" id="KW-0408">Iron</keyword>
<evidence type="ECO:0000256" key="3">
    <source>
        <dbReference type="ARBA" id="ARBA00023004"/>
    </source>
</evidence>
<evidence type="ECO:0000256" key="5">
    <source>
        <dbReference type="SAM" id="Phobius"/>
    </source>
</evidence>
<evidence type="ECO:0000256" key="4">
    <source>
        <dbReference type="PROSITE-ProRule" id="PRU00433"/>
    </source>
</evidence>
<evidence type="ECO:0000256" key="2">
    <source>
        <dbReference type="ARBA" id="ARBA00022723"/>
    </source>
</evidence>